<feature type="binding site" evidence="5">
    <location>
        <position position="217"/>
    </location>
    <ligand>
        <name>FAD</name>
        <dbReference type="ChEBI" id="CHEBI:57692"/>
    </ligand>
</feature>
<evidence type="ECO:0000313" key="7">
    <source>
        <dbReference type="EMBL" id="CDX62819.1"/>
    </source>
</evidence>
<feature type="binding site" evidence="5">
    <location>
        <position position="81"/>
    </location>
    <ligand>
        <name>FAD</name>
        <dbReference type="ChEBI" id="CHEBI:57692"/>
    </ligand>
</feature>
<dbReference type="EMBL" id="CCND01000050">
    <property type="protein sequence ID" value="CDX62819.1"/>
    <property type="molecule type" value="Genomic_DNA"/>
</dbReference>
<evidence type="ECO:0000256" key="4">
    <source>
        <dbReference type="ARBA" id="ARBA00022827"/>
    </source>
</evidence>
<dbReference type="EC" id="1.1.99.1" evidence="7"/>
<protein>
    <submittedName>
        <fullName evidence="7">Choline dehydrogenase</fullName>
        <ecNumber evidence="7">1.1.99.1</ecNumber>
    </submittedName>
</protein>
<dbReference type="Gene3D" id="3.30.410.40">
    <property type="match status" value="1"/>
</dbReference>
<evidence type="ECO:0000256" key="5">
    <source>
        <dbReference type="PIRSR" id="PIRSR000137-2"/>
    </source>
</evidence>
<proteinExistence type="inferred from homology"/>
<dbReference type="PANTHER" id="PTHR11552:SF147">
    <property type="entry name" value="CHOLINE DEHYDROGENASE, MITOCHONDRIAL"/>
    <property type="match status" value="1"/>
</dbReference>
<dbReference type="InterPro" id="IPR036188">
    <property type="entry name" value="FAD/NAD-bd_sf"/>
</dbReference>
<organism evidence="7 8">
    <name type="scientific">Mesorhizobium plurifarium</name>
    <dbReference type="NCBI Taxonomy" id="69974"/>
    <lineage>
        <taxon>Bacteria</taxon>
        <taxon>Pseudomonadati</taxon>
        <taxon>Pseudomonadota</taxon>
        <taxon>Alphaproteobacteria</taxon>
        <taxon>Hyphomicrobiales</taxon>
        <taxon>Phyllobacteriaceae</taxon>
        <taxon>Mesorhizobium</taxon>
    </lineage>
</organism>
<dbReference type="InterPro" id="IPR000172">
    <property type="entry name" value="GMC_OxRdtase_N"/>
</dbReference>
<dbReference type="InterPro" id="IPR007867">
    <property type="entry name" value="GMC_OxRtase_C"/>
</dbReference>
<dbReference type="Pfam" id="PF00732">
    <property type="entry name" value="GMC_oxred_N"/>
    <property type="match status" value="1"/>
</dbReference>
<dbReference type="SUPFAM" id="SSF54373">
    <property type="entry name" value="FAD-linked reductases, C-terminal domain"/>
    <property type="match status" value="1"/>
</dbReference>
<evidence type="ECO:0000313" key="8">
    <source>
        <dbReference type="Proteomes" id="UP000182888"/>
    </source>
</evidence>
<evidence type="ECO:0000256" key="2">
    <source>
        <dbReference type="ARBA" id="ARBA00010790"/>
    </source>
</evidence>
<accession>A0A0K2W736</accession>
<sequence length="527" mass="57660">MEFDYIVVGSGSAGSPLTARLVEKGASVLLLEAGKREKLHLTRVPAALMHTIGNKRYDWNYVTEPDPSRNGLTESWPRGRVPGGSSAINGMIFIRGAAADYDAWEEMGNKGWGWSSVLPYFRKMETADEDKDNAYRGGMGPLRISALRWKHPISSKFIDSFVNAGVPLNPDLNGRSHEGVAWNQGSTRGGVRHSAFDAFVLPILKNSRLTFLDDALVERIVMDGKRATGVDIIRGGRSIRAKARRGVVLSAGSINSPQLLMLSGIGDPAGLTRHGIDVRIASPDVGRNLMEHPGLYVRAEMDTKTGNAYATPLGRVRAFAEWALSRNGVLSVPTAQVLAFLRSTPEQEAPDLQFHLFPFGYFSNNGRLHVPNRNLVTILANVNYPKSTGHLELRSRDPRTPVAIYPRLLDHPDDLACVLRGLDWIRRLASTPPFGSHVKELIDVPPQGAGRTADEEYVRKGTVPFLHPVGTCRMGADDRAVVTPDLRVRGTEGLWVADTSIFPRHIAGNTNATAIMIGERAADLIHP</sequence>
<dbReference type="PANTHER" id="PTHR11552">
    <property type="entry name" value="GLUCOSE-METHANOL-CHOLINE GMC OXIDOREDUCTASE"/>
    <property type="match status" value="1"/>
</dbReference>
<comment type="similarity">
    <text evidence="2">Belongs to the GMC oxidoreductase family.</text>
</comment>
<dbReference type="InterPro" id="IPR012132">
    <property type="entry name" value="GMC_OxRdtase"/>
</dbReference>
<keyword evidence="4 5" id="KW-0274">FAD</keyword>
<dbReference type="Gene3D" id="3.50.50.60">
    <property type="entry name" value="FAD/NAD(P)-binding domain"/>
    <property type="match status" value="1"/>
</dbReference>
<evidence type="ECO:0000256" key="3">
    <source>
        <dbReference type="ARBA" id="ARBA00022630"/>
    </source>
</evidence>
<feature type="domain" description="Glucose-methanol-choline oxidoreductase N-terminal" evidence="6">
    <location>
        <begin position="252"/>
        <end position="266"/>
    </location>
</feature>
<dbReference type="Pfam" id="PF05199">
    <property type="entry name" value="GMC_oxred_C"/>
    <property type="match status" value="1"/>
</dbReference>
<dbReference type="PIRSF" id="PIRSF000137">
    <property type="entry name" value="Alcohol_oxidase"/>
    <property type="match status" value="1"/>
</dbReference>
<dbReference type="GO" id="GO:0050660">
    <property type="term" value="F:flavin adenine dinucleotide binding"/>
    <property type="evidence" value="ECO:0007669"/>
    <property type="project" value="InterPro"/>
</dbReference>
<keyword evidence="3" id="KW-0285">Flavoprotein</keyword>
<dbReference type="SUPFAM" id="SSF51905">
    <property type="entry name" value="FAD/NAD(P)-binding domain"/>
    <property type="match status" value="1"/>
</dbReference>
<dbReference type="PROSITE" id="PS00624">
    <property type="entry name" value="GMC_OXRED_2"/>
    <property type="match status" value="1"/>
</dbReference>
<reference evidence="8" key="1">
    <citation type="submission" date="2014-08" db="EMBL/GenBank/DDBJ databases">
        <authorList>
            <person name="Edwards T."/>
        </authorList>
    </citation>
    <scope>NUCLEOTIDE SEQUENCE [LARGE SCALE GENOMIC DNA]</scope>
</reference>
<comment type="cofactor">
    <cofactor evidence="1 5">
        <name>FAD</name>
        <dbReference type="ChEBI" id="CHEBI:57692"/>
    </cofactor>
</comment>
<dbReference type="GO" id="GO:0008812">
    <property type="term" value="F:choline dehydrogenase activity"/>
    <property type="evidence" value="ECO:0007669"/>
    <property type="project" value="UniProtKB-EC"/>
</dbReference>
<dbReference type="AlphaFoldDB" id="A0A0K2W736"/>
<dbReference type="Proteomes" id="UP000182888">
    <property type="component" value="Unassembled WGS sequence"/>
</dbReference>
<name>A0A0K2W736_MESPL</name>
<evidence type="ECO:0000259" key="6">
    <source>
        <dbReference type="PROSITE" id="PS00624"/>
    </source>
</evidence>
<gene>
    <name evidence="7" type="ORF">MPL1032_70079</name>
</gene>
<keyword evidence="7" id="KW-0560">Oxidoreductase</keyword>
<evidence type="ECO:0000256" key="1">
    <source>
        <dbReference type="ARBA" id="ARBA00001974"/>
    </source>
</evidence>